<feature type="transmembrane region" description="Helical" evidence="1">
    <location>
        <begin position="53"/>
        <end position="72"/>
    </location>
</feature>
<dbReference type="InParanoid" id="A0A1V9X888"/>
<dbReference type="Proteomes" id="UP000192247">
    <property type="component" value="Unassembled WGS sequence"/>
</dbReference>
<keyword evidence="1" id="KW-1133">Transmembrane helix</keyword>
<keyword evidence="1" id="KW-0812">Transmembrane</keyword>
<dbReference type="AlphaFoldDB" id="A0A1V9X888"/>
<evidence type="ECO:0000313" key="3">
    <source>
        <dbReference type="Proteomes" id="UP000192247"/>
    </source>
</evidence>
<accession>A0A1V9X888</accession>
<protein>
    <submittedName>
        <fullName evidence="2">Uncharacterized protein</fullName>
    </submittedName>
</protein>
<reference evidence="2 3" key="1">
    <citation type="journal article" date="2017" name="Gigascience">
        <title>Draft genome of the honey bee ectoparasitic mite, Tropilaelaps mercedesae, is shaped by the parasitic life history.</title>
        <authorList>
            <person name="Dong X."/>
            <person name="Armstrong S.D."/>
            <person name="Xia D."/>
            <person name="Makepeace B.L."/>
            <person name="Darby A.C."/>
            <person name="Kadowaki T."/>
        </authorList>
    </citation>
    <scope>NUCLEOTIDE SEQUENCE [LARGE SCALE GENOMIC DNA]</scope>
    <source>
        <strain evidence="2">Wuxi-XJTLU</strain>
    </source>
</reference>
<organism evidence="2 3">
    <name type="scientific">Tropilaelaps mercedesae</name>
    <dbReference type="NCBI Taxonomy" id="418985"/>
    <lineage>
        <taxon>Eukaryota</taxon>
        <taxon>Metazoa</taxon>
        <taxon>Ecdysozoa</taxon>
        <taxon>Arthropoda</taxon>
        <taxon>Chelicerata</taxon>
        <taxon>Arachnida</taxon>
        <taxon>Acari</taxon>
        <taxon>Parasitiformes</taxon>
        <taxon>Mesostigmata</taxon>
        <taxon>Gamasina</taxon>
        <taxon>Dermanyssoidea</taxon>
        <taxon>Laelapidae</taxon>
        <taxon>Tropilaelaps</taxon>
    </lineage>
</organism>
<feature type="non-terminal residue" evidence="2">
    <location>
        <position position="1"/>
    </location>
</feature>
<proteinExistence type="predicted"/>
<evidence type="ECO:0000313" key="2">
    <source>
        <dbReference type="EMBL" id="OQR69760.1"/>
    </source>
</evidence>
<name>A0A1V9X888_9ACAR</name>
<keyword evidence="1" id="KW-0472">Membrane</keyword>
<keyword evidence="3" id="KW-1185">Reference proteome</keyword>
<gene>
    <name evidence="2" type="ORF">BIW11_12066</name>
</gene>
<evidence type="ECO:0000256" key="1">
    <source>
        <dbReference type="SAM" id="Phobius"/>
    </source>
</evidence>
<comment type="caution">
    <text evidence="2">The sequence shown here is derived from an EMBL/GenBank/DDBJ whole genome shotgun (WGS) entry which is preliminary data.</text>
</comment>
<sequence length="120" mass="13548">LTLHFWGCRVCIRVVFSNRSLLLLFCSFTTAELVTRSCSSSAAILFARFRRRFVVFVVWLFVLFCALCSSPTPQSPKPFARVSPRRSIRTYRSGEIVLEGLMTTCRIAPTASSDSCRLTV</sequence>
<dbReference type="EMBL" id="MNPL01019953">
    <property type="protein sequence ID" value="OQR69760.1"/>
    <property type="molecule type" value="Genomic_DNA"/>
</dbReference>